<dbReference type="CDD" id="cd07470">
    <property type="entry name" value="CYTH-like_mRNA_RTPase"/>
    <property type="match status" value="1"/>
</dbReference>
<reference evidence="11 12" key="1">
    <citation type="submission" date="2009-08" db="EMBL/GenBank/DDBJ databases">
        <title>The Genome Sequence of Spizellomyces punctatus strain DAOM BR117.</title>
        <authorList>
            <consortium name="The Broad Institute Genome Sequencing Platform"/>
            <person name="Russ C."/>
            <person name="Cuomo C."/>
            <person name="Shea T."/>
            <person name="Young S.K."/>
            <person name="Zeng Q."/>
            <person name="Koehrsen M."/>
            <person name="Haas B."/>
            <person name="Borodovsky M."/>
            <person name="Guigo R."/>
            <person name="Alvarado L."/>
            <person name="Berlin A."/>
            <person name="Bochicchio J."/>
            <person name="Borenstein D."/>
            <person name="Chapman S."/>
            <person name="Chen Z."/>
            <person name="Engels R."/>
            <person name="Freedman E."/>
            <person name="Gellesch M."/>
            <person name="Goldberg J."/>
            <person name="Griggs A."/>
            <person name="Gujja S."/>
            <person name="Heiman D."/>
            <person name="Hepburn T."/>
            <person name="Howarth C."/>
            <person name="Jen D."/>
            <person name="Larson L."/>
            <person name="Lewis B."/>
            <person name="Mehta T."/>
            <person name="Park D."/>
            <person name="Pearson M."/>
            <person name="Roberts A."/>
            <person name="Saif S."/>
            <person name="Shenoy N."/>
            <person name="Sisk P."/>
            <person name="Stolte C."/>
            <person name="Sykes S."/>
            <person name="Thomson T."/>
            <person name="Walk T."/>
            <person name="White J."/>
            <person name="Yandava C."/>
            <person name="Burger G."/>
            <person name="Gray M.W."/>
            <person name="Holland P.W.H."/>
            <person name="King N."/>
            <person name="Lang F.B.F."/>
            <person name="Roger A.J."/>
            <person name="Ruiz-Trillo I."/>
            <person name="Lander E."/>
            <person name="Nusbaum C."/>
        </authorList>
    </citation>
    <scope>NUCLEOTIDE SEQUENCE [LARGE SCALE GENOMIC DNA]</scope>
    <source>
        <strain evidence="11 12">DAOM BR117</strain>
    </source>
</reference>
<dbReference type="GO" id="GO:0006370">
    <property type="term" value="P:7-methylguanosine mRNA capping"/>
    <property type="evidence" value="ECO:0007669"/>
    <property type="project" value="UniProtKB-UniRule"/>
</dbReference>
<gene>
    <name evidence="11" type="ORF">SPPG_04083</name>
</gene>
<evidence type="ECO:0000313" key="11">
    <source>
        <dbReference type="EMBL" id="KND00986.1"/>
    </source>
</evidence>
<evidence type="ECO:0000256" key="4">
    <source>
        <dbReference type="ARBA" id="ARBA00022664"/>
    </source>
</evidence>
<evidence type="ECO:0000256" key="1">
    <source>
        <dbReference type="ARBA" id="ARBA00001946"/>
    </source>
</evidence>
<keyword evidence="6 8" id="KW-0539">Nucleus</keyword>
<evidence type="ECO:0000256" key="8">
    <source>
        <dbReference type="RuleBase" id="RU367053"/>
    </source>
</evidence>
<feature type="region of interest" description="Disordered" evidence="9">
    <location>
        <begin position="1"/>
        <end position="50"/>
    </location>
</feature>
<dbReference type="OMA" id="HHMIMTR"/>
<evidence type="ECO:0000256" key="9">
    <source>
        <dbReference type="SAM" id="MobiDB-lite"/>
    </source>
</evidence>
<comment type="similarity">
    <text evidence="3 8">Belongs to the fungal TPase family.</text>
</comment>
<dbReference type="GO" id="GO:0004651">
    <property type="term" value="F:polynucleotide 5'-phosphatase activity"/>
    <property type="evidence" value="ECO:0007669"/>
    <property type="project" value="UniProtKB-UniRule"/>
</dbReference>
<comment type="subunit">
    <text evidence="8">Heterodimer. The mRNA-capping enzyme is composed of two separate chains alpha and beta, respectively a mRNA guanylyltransferase and an mRNA 5'-triphosphate monophosphatase.</text>
</comment>
<evidence type="ECO:0000256" key="3">
    <source>
        <dbReference type="ARBA" id="ARBA00006345"/>
    </source>
</evidence>
<evidence type="ECO:0000256" key="7">
    <source>
        <dbReference type="ARBA" id="ARBA00047740"/>
    </source>
</evidence>
<dbReference type="STRING" id="645134.A0A0L0HHN6"/>
<keyword evidence="5 8" id="KW-0378">Hydrolase</keyword>
<comment type="cofactor">
    <cofactor evidence="1 8">
        <name>Mg(2+)</name>
        <dbReference type="ChEBI" id="CHEBI:18420"/>
    </cofactor>
</comment>
<organism evidence="11 12">
    <name type="scientific">Spizellomyces punctatus (strain DAOM BR117)</name>
    <dbReference type="NCBI Taxonomy" id="645134"/>
    <lineage>
        <taxon>Eukaryota</taxon>
        <taxon>Fungi</taxon>
        <taxon>Fungi incertae sedis</taxon>
        <taxon>Chytridiomycota</taxon>
        <taxon>Chytridiomycota incertae sedis</taxon>
        <taxon>Chytridiomycetes</taxon>
        <taxon>Spizellomycetales</taxon>
        <taxon>Spizellomycetaceae</taxon>
        <taxon>Spizellomyces</taxon>
    </lineage>
</organism>
<dbReference type="InterPro" id="IPR040343">
    <property type="entry name" value="Cet1/Ctl1"/>
</dbReference>
<evidence type="ECO:0000256" key="5">
    <source>
        <dbReference type="ARBA" id="ARBA00022801"/>
    </source>
</evidence>
<dbReference type="Proteomes" id="UP000053201">
    <property type="component" value="Unassembled WGS sequence"/>
</dbReference>
<feature type="domain" description="mRNA triphosphatase Cet1-like" evidence="10">
    <location>
        <begin position="71"/>
        <end position="272"/>
    </location>
</feature>
<comment type="subcellular location">
    <subcellularLocation>
        <location evidence="2 8">Nucleus</location>
    </subcellularLocation>
</comment>
<keyword evidence="4 8" id="KW-0507">mRNA processing</keyword>
<feature type="compositionally biased region" description="Polar residues" evidence="9">
    <location>
        <begin position="24"/>
        <end position="50"/>
    </location>
</feature>
<evidence type="ECO:0000313" key="12">
    <source>
        <dbReference type="Proteomes" id="UP000053201"/>
    </source>
</evidence>
<evidence type="ECO:0000256" key="2">
    <source>
        <dbReference type="ARBA" id="ARBA00004123"/>
    </source>
</evidence>
<proteinExistence type="inferred from homology"/>
<dbReference type="EMBL" id="KQ257455">
    <property type="protein sequence ID" value="KND00986.1"/>
    <property type="molecule type" value="Genomic_DNA"/>
</dbReference>
<sequence length="317" mass="36584">MDVAENIPRKRARTEEETEERRGTPQNGETRSDSSAANKDTTHVRTSQNLSVYPNSVSRLEPSIFGKKPEEDIVLTVSNFIWRNISGGKSGAHLEIEGKLGLIIDKETGDRIRLPVSSETVIINNGQFRFDSNMTMAQHAHFNRILNAVVQRPGSRTRYVHTKEVDHYYQQGSQKIRVSADQKSGQVKEVLTKQRIADLEVHLPNSHLDFRISISLEIPAQRPPKDSHSKFRRQKDRLSYSHEAFRVDLTQVRQYNDRDMEIDVSHEVEVEFIRATELLVEKEKRQKQQQNNFADYVDIFLNNLRYLSRKAIPHNVG</sequence>
<dbReference type="PANTHER" id="PTHR28118">
    <property type="entry name" value="POLYNUCLEOTIDE 5'-TRIPHOSPHATASE-RELATED"/>
    <property type="match status" value="1"/>
</dbReference>
<dbReference type="InterPro" id="IPR037009">
    <property type="entry name" value="mRNA_triPase_Cet1_sf"/>
</dbReference>
<dbReference type="PANTHER" id="PTHR28118:SF1">
    <property type="entry name" value="POLYNUCLEOTIDE 5'-TRIPHOSPHATASE CTL1-RELATED"/>
    <property type="match status" value="1"/>
</dbReference>
<dbReference type="SUPFAM" id="SSF55154">
    <property type="entry name" value="CYTH-like phosphatases"/>
    <property type="match status" value="1"/>
</dbReference>
<dbReference type="EC" id="3.6.1.74" evidence="8"/>
<comment type="catalytic activity">
    <reaction evidence="7">
        <text>a 5'-end triphospho-ribonucleoside in mRNA + H2O = a 5'-end diphospho-ribonucleoside in mRNA + phosphate + H(+)</text>
        <dbReference type="Rhea" id="RHEA:67004"/>
        <dbReference type="Rhea" id="RHEA-COMP:17164"/>
        <dbReference type="Rhea" id="RHEA-COMP:17165"/>
        <dbReference type="ChEBI" id="CHEBI:15377"/>
        <dbReference type="ChEBI" id="CHEBI:15378"/>
        <dbReference type="ChEBI" id="CHEBI:43474"/>
        <dbReference type="ChEBI" id="CHEBI:167616"/>
        <dbReference type="ChEBI" id="CHEBI:167618"/>
        <dbReference type="EC" id="3.6.1.74"/>
    </reaction>
    <physiologicalReaction direction="left-to-right" evidence="7">
        <dbReference type="Rhea" id="RHEA:67005"/>
    </physiologicalReaction>
</comment>
<dbReference type="Gene3D" id="3.20.100.10">
    <property type="entry name" value="mRNA triphosphatase Cet1-like"/>
    <property type="match status" value="1"/>
</dbReference>
<dbReference type="GeneID" id="27687555"/>
<dbReference type="eggNOG" id="ENOG502RZAX">
    <property type="taxonomic scope" value="Eukaryota"/>
</dbReference>
<comment type="function">
    <text evidence="8">First step of mRNA capping. Converts the 5'-triphosphate end of a nascent mRNA chain into a diphosphate end.</text>
</comment>
<dbReference type="AlphaFoldDB" id="A0A0L0HHN6"/>
<dbReference type="InParanoid" id="A0A0L0HHN6"/>
<keyword evidence="8" id="KW-0506">mRNA capping</keyword>
<evidence type="ECO:0000256" key="6">
    <source>
        <dbReference type="ARBA" id="ARBA00023242"/>
    </source>
</evidence>
<dbReference type="InterPro" id="IPR033469">
    <property type="entry name" value="CYTH-like_dom_sf"/>
</dbReference>
<name>A0A0L0HHN6_SPIPD</name>
<dbReference type="InterPro" id="IPR004206">
    <property type="entry name" value="mRNA_triPase_Cet1"/>
</dbReference>
<dbReference type="GO" id="GO:0140818">
    <property type="term" value="F:mRNA 5'-triphosphate monophosphatase activity"/>
    <property type="evidence" value="ECO:0007669"/>
    <property type="project" value="UniProtKB-EC"/>
</dbReference>
<dbReference type="FunCoup" id="A0A0L0HHN6">
    <property type="interactions" value="39"/>
</dbReference>
<evidence type="ECO:0000259" key="10">
    <source>
        <dbReference type="Pfam" id="PF02940"/>
    </source>
</evidence>
<dbReference type="VEuPathDB" id="FungiDB:SPPG_04083"/>
<dbReference type="GO" id="GO:0031533">
    <property type="term" value="C:mRNA capping enzyme complex"/>
    <property type="evidence" value="ECO:0007669"/>
    <property type="project" value="UniProtKB-UniRule"/>
</dbReference>
<keyword evidence="12" id="KW-1185">Reference proteome</keyword>
<protein>
    <recommendedName>
        <fullName evidence="8">mRNA-capping enzyme subunit beta</fullName>
        <ecNumber evidence="8">3.6.1.74</ecNumber>
    </recommendedName>
    <alternativeName>
        <fullName evidence="8">mRNA 5'-phosphatase</fullName>
    </alternativeName>
    <alternativeName>
        <fullName evidence="8">mRNA 5'-triphosphate monophosphatase</fullName>
    </alternativeName>
</protein>
<feature type="compositionally biased region" description="Basic and acidic residues" evidence="9">
    <location>
        <begin position="13"/>
        <end position="23"/>
    </location>
</feature>
<dbReference type="OrthoDB" id="272147at2759"/>
<dbReference type="RefSeq" id="XP_016609025.1">
    <property type="nucleotide sequence ID" value="XM_016752329.1"/>
</dbReference>
<dbReference type="Pfam" id="PF02940">
    <property type="entry name" value="mRNA_triPase"/>
    <property type="match status" value="1"/>
</dbReference>
<accession>A0A0L0HHN6</accession>